<evidence type="ECO:0000256" key="3">
    <source>
        <dbReference type="ARBA" id="ARBA00022679"/>
    </source>
</evidence>
<dbReference type="Proteomes" id="UP000800092">
    <property type="component" value="Unassembled WGS sequence"/>
</dbReference>
<feature type="binding site" evidence="6">
    <location>
        <position position="146"/>
    </location>
    <ligand>
        <name>S-adenosyl-L-methionine</name>
        <dbReference type="ChEBI" id="CHEBI:59789"/>
    </ligand>
</feature>
<dbReference type="SUPFAM" id="SSF53335">
    <property type="entry name" value="S-adenosyl-L-methionine-dependent methyltransferases"/>
    <property type="match status" value="1"/>
</dbReference>
<dbReference type="InterPro" id="IPR029063">
    <property type="entry name" value="SAM-dependent_MTases_sf"/>
</dbReference>
<dbReference type="Pfam" id="PF05971">
    <property type="entry name" value="Methyltransf_10"/>
    <property type="match status" value="1"/>
</dbReference>
<comment type="similarity">
    <text evidence="1 5">Belongs to the methyltransferase superfamily. METTL16/RlmF family.</text>
</comment>
<proteinExistence type="inferred from homology"/>
<protein>
    <recommendedName>
        <fullName evidence="5">U6 small nuclear RNA (adenine-(43)-N(6))-methyltransferase</fullName>
        <ecNumber evidence="5">2.1.1.-</ecNumber>
    </recommendedName>
</protein>
<organism evidence="7 8">
    <name type="scientific">Viridothelium virens</name>
    <name type="common">Speckled blister lichen</name>
    <name type="synonym">Trypethelium virens</name>
    <dbReference type="NCBI Taxonomy" id="1048519"/>
    <lineage>
        <taxon>Eukaryota</taxon>
        <taxon>Fungi</taxon>
        <taxon>Dikarya</taxon>
        <taxon>Ascomycota</taxon>
        <taxon>Pezizomycotina</taxon>
        <taxon>Dothideomycetes</taxon>
        <taxon>Dothideomycetes incertae sedis</taxon>
        <taxon>Trypetheliales</taxon>
        <taxon>Trypetheliaceae</taxon>
        <taxon>Viridothelium</taxon>
    </lineage>
</organism>
<dbReference type="PANTHER" id="PTHR13393">
    <property type="entry name" value="SAM-DEPENDENT METHYLTRANSFERASE"/>
    <property type="match status" value="1"/>
</dbReference>
<evidence type="ECO:0000256" key="5">
    <source>
        <dbReference type="PIRNR" id="PIRNR037350"/>
    </source>
</evidence>
<dbReference type="InterPro" id="IPR017182">
    <property type="entry name" value="METTL16/PsiM"/>
</dbReference>
<evidence type="ECO:0000313" key="8">
    <source>
        <dbReference type="Proteomes" id="UP000800092"/>
    </source>
</evidence>
<dbReference type="Gene3D" id="3.40.50.150">
    <property type="entry name" value="Vaccinia Virus protein VP39"/>
    <property type="match status" value="1"/>
</dbReference>
<dbReference type="AlphaFoldDB" id="A0A6A6H0P1"/>
<keyword evidence="3 5" id="KW-0808">Transferase</keyword>
<evidence type="ECO:0000256" key="6">
    <source>
        <dbReference type="PIRSR" id="PIRSR037350-1"/>
    </source>
</evidence>
<name>A0A6A6H0P1_VIRVR</name>
<dbReference type="PIRSF" id="PIRSF037350">
    <property type="entry name" value="Mtase_ZK1128_prd"/>
    <property type="match status" value="1"/>
</dbReference>
<feature type="binding site" evidence="6">
    <location>
        <position position="88"/>
    </location>
    <ligand>
        <name>S-adenosyl-L-methionine</name>
        <dbReference type="ChEBI" id="CHEBI:59789"/>
    </ligand>
</feature>
<keyword evidence="4 6" id="KW-0949">S-adenosyl-L-methionine</keyword>
<accession>A0A6A6H0P1</accession>
<evidence type="ECO:0000256" key="4">
    <source>
        <dbReference type="ARBA" id="ARBA00022691"/>
    </source>
</evidence>
<dbReference type="GO" id="GO:0070475">
    <property type="term" value="P:rRNA base methylation"/>
    <property type="evidence" value="ECO:0007669"/>
    <property type="project" value="TreeGrafter"/>
</dbReference>
<feature type="binding site" evidence="6">
    <location>
        <position position="197"/>
    </location>
    <ligand>
        <name>S-adenosyl-L-methionine</name>
        <dbReference type="ChEBI" id="CHEBI:59789"/>
    </ligand>
</feature>
<dbReference type="GO" id="GO:0008168">
    <property type="term" value="F:methyltransferase activity"/>
    <property type="evidence" value="ECO:0007669"/>
    <property type="project" value="UniProtKB-UniRule"/>
</dbReference>
<sequence length="450" mass="50092">MLPTLAAPSITPDYYDDYIDFAALALQDADFAKVCGANDGKVDLQDPKALQQLTKSLLKRDFGLAIELPDDRLCPPVPVSQTYILMIRYNYVHWVQELLDTTSDNYDDTYDPSRRVFGIDIGTGASAIYPLLFASTRPNYRLLATELDSTSHASAAHNITLNNLSSRIRLHQPPSATAPLLPLDDLSLSHASFVICNPPFYASAADLVTSAAAKSSPPHAVCTGADVEMIYAPSFGSSGEYDRNPGGDVGFCFRIVEESVGLQERVQWFTCMMGRLESVGKVVARLKEVGVRNWAVRCLRAGKTRRWAVGWSWGARRPRNDLVRSSLVNIGGVQPFPTEQAIHAEEKTAEELWDTVGRALNPLDLRLEIDAERKTVLGFAEKNVWSRAARRKRAREGDEDSSKEAQDEEVALGFRIKVNEGNLDIRWLEGMEEKLFESFMGMLQRAIHPR</sequence>
<dbReference type="InterPro" id="IPR010286">
    <property type="entry name" value="METTL16/RlmF"/>
</dbReference>
<reference evidence="7" key="1">
    <citation type="journal article" date="2020" name="Stud. Mycol.">
        <title>101 Dothideomycetes genomes: a test case for predicting lifestyles and emergence of pathogens.</title>
        <authorList>
            <person name="Haridas S."/>
            <person name="Albert R."/>
            <person name="Binder M."/>
            <person name="Bloem J."/>
            <person name="Labutti K."/>
            <person name="Salamov A."/>
            <person name="Andreopoulos B."/>
            <person name="Baker S."/>
            <person name="Barry K."/>
            <person name="Bills G."/>
            <person name="Bluhm B."/>
            <person name="Cannon C."/>
            <person name="Castanera R."/>
            <person name="Culley D."/>
            <person name="Daum C."/>
            <person name="Ezra D."/>
            <person name="Gonzalez J."/>
            <person name="Henrissat B."/>
            <person name="Kuo A."/>
            <person name="Liang C."/>
            <person name="Lipzen A."/>
            <person name="Lutzoni F."/>
            <person name="Magnuson J."/>
            <person name="Mondo S."/>
            <person name="Nolan M."/>
            <person name="Ohm R."/>
            <person name="Pangilinan J."/>
            <person name="Park H.-J."/>
            <person name="Ramirez L."/>
            <person name="Alfaro M."/>
            <person name="Sun H."/>
            <person name="Tritt A."/>
            <person name="Yoshinaga Y."/>
            <person name="Zwiers L.-H."/>
            <person name="Turgeon B."/>
            <person name="Goodwin S."/>
            <person name="Spatafora J."/>
            <person name="Crous P."/>
            <person name="Grigoriev I."/>
        </authorList>
    </citation>
    <scope>NUCLEOTIDE SEQUENCE</scope>
    <source>
        <strain evidence="7">Tuck. ex Michener</strain>
    </source>
</reference>
<keyword evidence="8" id="KW-1185">Reference proteome</keyword>
<keyword evidence="2 5" id="KW-0489">Methyltransferase</keyword>
<evidence type="ECO:0000256" key="1">
    <source>
        <dbReference type="ARBA" id="ARBA00005878"/>
    </source>
</evidence>
<evidence type="ECO:0000313" key="7">
    <source>
        <dbReference type="EMBL" id="KAF2231133.1"/>
    </source>
</evidence>
<dbReference type="GO" id="GO:0005634">
    <property type="term" value="C:nucleus"/>
    <property type="evidence" value="ECO:0007669"/>
    <property type="project" value="TreeGrafter"/>
</dbReference>
<dbReference type="EMBL" id="ML991831">
    <property type="protein sequence ID" value="KAF2231133.1"/>
    <property type="molecule type" value="Genomic_DNA"/>
</dbReference>
<evidence type="ECO:0000256" key="2">
    <source>
        <dbReference type="ARBA" id="ARBA00022603"/>
    </source>
</evidence>
<dbReference type="EC" id="2.1.1.-" evidence="5"/>
<dbReference type="OrthoDB" id="514248at2759"/>
<feature type="binding site" evidence="6">
    <location>
        <position position="122"/>
    </location>
    <ligand>
        <name>S-adenosyl-L-methionine</name>
        <dbReference type="ChEBI" id="CHEBI:59789"/>
    </ligand>
</feature>
<gene>
    <name evidence="7" type="ORF">EV356DRAFT_519111</name>
</gene>
<dbReference type="PANTHER" id="PTHR13393:SF0">
    <property type="entry name" value="RNA N6-ADENOSINE-METHYLTRANSFERASE METTL16"/>
    <property type="match status" value="1"/>
</dbReference>